<keyword evidence="3" id="KW-1185">Reference proteome</keyword>
<sequence>MARGSKARIPPGNLPADASTFIGRRRELAEVKRLLARSRLVTLTGVGGVGKTRLALRVAAELRRSFPDGVWFVDLTRLSDATLLPRCVAEVLRIRDHSPRSALSVLIDHLRDRQQLLVLDNCEHLLEPCAVLVDRILAAAPRVRIVVTSRQALSIRAEQILQVPPMSLPDAAQPAPPIPALSQFEAVTLFSERAAAALSEFRLTEQNSDAVVKICRDLDGIPLAIELAAVRLRVLSPQELAARLGDRFRLLTGARKAATPRHETLRALIDWSFEMCSPAERLFWARASLFAGTLDLTAAEEVCSADGIDREDVVELISALIDKSVLVKENHQRTVRYRMLETIRQYGRERLVEYGEWDTLHCRHRDYYRRLAARANEHRFAPDQVRWFARLEHEHPDLRAALAFCRIGSPETGLGLATDLLYHWITSYYHGEGRSWLDAMLALATEPSRERAAALWTNSWLAIIQGDLPAAKSMLAEARILGEELGDESALGYAALFSGFVAMYGGDADTAVGLYDEALRRHRAIGNRHGEALTLIRKSMALSYLGDAQGSIALAEQCLAVCDGSGDIWHKSYALIALGIEVWRQGDTHRAAALERESLGYNQSLNDLLGIALNLEVLAWIAASEGEFERAGRLLGSLRTVWRSVGSPLSGYGHLTGYHDECECRTREALGDAGYQAAAERGARASLEQAVAYAAQRTGGSRAAAPEHAAGVSSPLTPRERQTAALIARGLSNREIAKTLVVSQRTAEAHVEHILSKLGFGSRAQIAAWAVEHLPDGEPR</sequence>
<dbReference type="Gene3D" id="1.25.40.10">
    <property type="entry name" value="Tetratricopeptide repeat domain"/>
    <property type="match status" value="1"/>
</dbReference>
<dbReference type="PRINTS" id="PR00038">
    <property type="entry name" value="HTHLUXR"/>
</dbReference>
<dbReference type="PANTHER" id="PTHR47691:SF3">
    <property type="entry name" value="HTH-TYPE TRANSCRIPTIONAL REGULATOR RV0890C-RELATED"/>
    <property type="match status" value="1"/>
</dbReference>
<dbReference type="Pfam" id="PF25872">
    <property type="entry name" value="HTH_77"/>
    <property type="match status" value="1"/>
</dbReference>
<dbReference type="RefSeq" id="WP_137812886.1">
    <property type="nucleotide sequence ID" value="NZ_BJFL01000004.1"/>
</dbReference>
<dbReference type="InterPro" id="IPR002182">
    <property type="entry name" value="NB-ARC"/>
</dbReference>
<dbReference type="InterPro" id="IPR016032">
    <property type="entry name" value="Sig_transdc_resp-reg_C-effctor"/>
</dbReference>
<dbReference type="EMBL" id="BJFL01000004">
    <property type="protein sequence ID" value="GDY29722.1"/>
    <property type="molecule type" value="Genomic_DNA"/>
</dbReference>
<dbReference type="GO" id="GO:0043531">
    <property type="term" value="F:ADP binding"/>
    <property type="evidence" value="ECO:0007669"/>
    <property type="project" value="InterPro"/>
</dbReference>
<dbReference type="InterPro" id="IPR000792">
    <property type="entry name" value="Tscrpt_reg_LuxR_C"/>
</dbReference>
<dbReference type="CDD" id="cd06170">
    <property type="entry name" value="LuxR_C_like"/>
    <property type="match status" value="1"/>
</dbReference>
<dbReference type="SMART" id="SM00421">
    <property type="entry name" value="HTH_LUXR"/>
    <property type="match status" value="1"/>
</dbReference>
<name>A0A4D4J3R8_9PSEU</name>
<dbReference type="AlphaFoldDB" id="A0A4D4J3R8"/>
<evidence type="ECO:0000259" key="1">
    <source>
        <dbReference type="PROSITE" id="PS50043"/>
    </source>
</evidence>
<dbReference type="PANTHER" id="PTHR47691">
    <property type="entry name" value="REGULATOR-RELATED"/>
    <property type="match status" value="1"/>
</dbReference>
<dbReference type="GO" id="GO:0003677">
    <property type="term" value="F:DNA binding"/>
    <property type="evidence" value="ECO:0007669"/>
    <property type="project" value="InterPro"/>
</dbReference>
<dbReference type="SUPFAM" id="SSF46894">
    <property type="entry name" value="C-terminal effector domain of the bipartite response regulators"/>
    <property type="match status" value="1"/>
</dbReference>
<gene>
    <name evidence="2" type="ORF">GTS_13550</name>
</gene>
<organism evidence="2 3">
    <name type="scientific">Gandjariella thermophila</name>
    <dbReference type="NCBI Taxonomy" id="1931992"/>
    <lineage>
        <taxon>Bacteria</taxon>
        <taxon>Bacillati</taxon>
        <taxon>Actinomycetota</taxon>
        <taxon>Actinomycetes</taxon>
        <taxon>Pseudonocardiales</taxon>
        <taxon>Pseudonocardiaceae</taxon>
        <taxon>Gandjariella</taxon>
    </lineage>
</organism>
<proteinExistence type="predicted"/>
<feature type="domain" description="HTH luxR-type" evidence="1">
    <location>
        <begin position="709"/>
        <end position="774"/>
    </location>
</feature>
<comment type="caution">
    <text evidence="2">The sequence shown here is derived from an EMBL/GenBank/DDBJ whole genome shotgun (WGS) entry which is preliminary data.</text>
</comment>
<dbReference type="PRINTS" id="PR00364">
    <property type="entry name" value="DISEASERSIST"/>
</dbReference>
<evidence type="ECO:0000313" key="2">
    <source>
        <dbReference type="EMBL" id="GDY29722.1"/>
    </source>
</evidence>
<dbReference type="Pfam" id="PF00196">
    <property type="entry name" value="GerE"/>
    <property type="match status" value="1"/>
</dbReference>
<dbReference type="Gene3D" id="3.40.50.300">
    <property type="entry name" value="P-loop containing nucleotide triphosphate hydrolases"/>
    <property type="match status" value="1"/>
</dbReference>
<dbReference type="InterPro" id="IPR011990">
    <property type="entry name" value="TPR-like_helical_dom_sf"/>
</dbReference>
<evidence type="ECO:0000313" key="3">
    <source>
        <dbReference type="Proteomes" id="UP000298860"/>
    </source>
</evidence>
<dbReference type="Pfam" id="PF00931">
    <property type="entry name" value="NB-ARC"/>
    <property type="match status" value="1"/>
</dbReference>
<dbReference type="SUPFAM" id="SSF48452">
    <property type="entry name" value="TPR-like"/>
    <property type="match status" value="1"/>
</dbReference>
<dbReference type="InterPro" id="IPR027417">
    <property type="entry name" value="P-loop_NTPase"/>
</dbReference>
<dbReference type="Gene3D" id="1.10.10.10">
    <property type="entry name" value="Winged helix-like DNA-binding domain superfamily/Winged helix DNA-binding domain"/>
    <property type="match status" value="1"/>
</dbReference>
<dbReference type="GO" id="GO:0006355">
    <property type="term" value="P:regulation of DNA-templated transcription"/>
    <property type="evidence" value="ECO:0007669"/>
    <property type="project" value="InterPro"/>
</dbReference>
<dbReference type="OrthoDB" id="9812579at2"/>
<dbReference type="PROSITE" id="PS50043">
    <property type="entry name" value="HTH_LUXR_2"/>
    <property type="match status" value="1"/>
</dbReference>
<dbReference type="SUPFAM" id="SSF52540">
    <property type="entry name" value="P-loop containing nucleoside triphosphate hydrolases"/>
    <property type="match status" value="1"/>
</dbReference>
<dbReference type="Proteomes" id="UP000298860">
    <property type="component" value="Unassembled WGS sequence"/>
</dbReference>
<accession>A0A4D4J3R8</accession>
<dbReference type="InterPro" id="IPR036388">
    <property type="entry name" value="WH-like_DNA-bd_sf"/>
</dbReference>
<dbReference type="InterPro" id="IPR058852">
    <property type="entry name" value="HTH_77"/>
</dbReference>
<reference evidence="3" key="1">
    <citation type="submission" date="2019-04" db="EMBL/GenBank/DDBJ databases">
        <title>Draft genome sequence of Pseudonocardiaceae bacterium SL3-2-4.</title>
        <authorList>
            <person name="Ningsih F."/>
            <person name="Yokota A."/>
            <person name="Sakai Y."/>
            <person name="Nanatani K."/>
            <person name="Yabe S."/>
            <person name="Oetari A."/>
            <person name="Sjamsuridzal W."/>
        </authorList>
    </citation>
    <scope>NUCLEOTIDE SEQUENCE [LARGE SCALE GENOMIC DNA]</scope>
    <source>
        <strain evidence="3">SL3-2-4</strain>
    </source>
</reference>
<protein>
    <submittedName>
        <fullName evidence="2">LuxR family transcriptional regulator</fullName>
    </submittedName>
</protein>